<reference evidence="1" key="1">
    <citation type="submission" date="2022-01" db="EMBL/GenBank/DDBJ databases">
        <authorList>
            <person name="King R."/>
        </authorList>
    </citation>
    <scope>NUCLEOTIDE SEQUENCE</scope>
</reference>
<dbReference type="Proteomes" id="UP001152798">
    <property type="component" value="Chromosome 7"/>
</dbReference>
<evidence type="ECO:0000313" key="2">
    <source>
        <dbReference type="Proteomes" id="UP001152798"/>
    </source>
</evidence>
<accession>A0A9P0HST7</accession>
<sequence length="182" mass="19700">MVALLGGPLNYLGPAIFNALSDEGALGSRILNSLRVAPFDQHLSTEDGRHLEDPTATLGSLNIYPDSVLILKVSFFFTASVFSLADEDMNGRPVTWPLNGRSSRPVLSPWLRLALVLSRHRVDPDWRHPSNLPKRGDSFDTRGAGVTEYPRVTAAARAGLGHSISSADFTVFSFNGGSFSSM</sequence>
<dbReference type="OrthoDB" id="289038at2759"/>
<organism evidence="1 2">
    <name type="scientific">Nezara viridula</name>
    <name type="common">Southern green stink bug</name>
    <name type="synonym">Cimex viridulus</name>
    <dbReference type="NCBI Taxonomy" id="85310"/>
    <lineage>
        <taxon>Eukaryota</taxon>
        <taxon>Metazoa</taxon>
        <taxon>Ecdysozoa</taxon>
        <taxon>Arthropoda</taxon>
        <taxon>Hexapoda</taxon>
        <taxon>Insecta</taxon>
        <taxon>Pterygota</taxon>
        <taxon>Neoptera</taxon>
        <taxon>Paraneoptera</taxon>
        <taxon>Hemiptera</taxon>
        <taxon>Heteroptera</taxon>
        <taxon>Panheteroptera</taxon>
        <taxon>Pentatomomorpha</taxon>
        <taxon>Pentatomoidea</taxon>
        <taxon>Pentatomidae</taxon>
        <taxon>Pentatominae</taxon>
        <taxon>Nezara</taxon>
    </lineage>
</organism>
<gene>
    <name evidence="1" type="ORF">NEZAVI_LOCUS15304</name>
</gene>
<keyword evidence="2" id="KW-1185">Reference proteome</keyword>
<dbReference type="EMBL" id="OV725083">
    <property type="protein sequence ID" value="CAH1407625.1"/>
    <property type="molecule type" value="Genomic_DNA"/>
</dbReference>
<evidence type="ECO:0000313" key="1">
    <source>
        <dbReference type="EMBL" id="CAH1407625.1"/>
    </source>
</evidence>
<name>A0A9P0HST7_NEZVI</name>
<proteinExistence type="predicted"/>
<protein>
    <submittedName>
        <fullName evidence="1">Uncharacterized protein</fullName>
    </submittedName>
</protein>
<dbReference type="AlphaFoldDB" id="A0A9P0HST7"/>